<dbReference type="Pfam" id="PF12697">
    <property type="entry name" value="Abhydrolase_6"/>
    <property type="match status" value="1"/>
</dbReference>
<keyword evidence="2" id="KW-0378">Hydrolase</keyword>
<dbReference type="InterPro" id="IPR029058">
    <property type="entry name" value="AB_hydrolase_fold"/>
</dbReference>
<feature type="domain" description="AB hydrolase-1" evidence="1">
    <location>
        <begin position="29"/>
        <end position="248"/>
    </location>
</feature>
<proteinExistence type="predicted"/>
<dbReference type="EMBL" id="BAABGT010000056">
    <property type="protein sequence ID" value="GAA4550313.1"/>
    <property type="molecule type" value="Genomic_DNA"/>
</dbReference>
<organism evidence="2 3">
    <name type="scientific">Pseudonocardia xishanensis</name>
    <dbReference type="NCBI Taxonomy" id="630995"/>
    <lineage>
        <taxon>Bacteria</taxon>
        <taxon>Bacillati</taxon>
        <taxon>Actinomycetota</taxon>
        <taxon>Actinomycetes</taxon>
        <taxon>Pseudonocardiales</taxon>
        <taxon>Pseudonocardiaceae</taxon>
        <taxon>Pseudonocardia</taxon>
    </lineage>
</organism>
<dbReference type="Proteomes" id="UP001501598">
    <property type="component" value="Unassembled WGS sequence"/>
</dbReference>
<dbReference type="GO" id="GO:0016787">
    <property type="term" value="F:hydrolase activity"/>
    <property type="evidence" value="ECO:0007669"/>
    <property type="project" value="UniProtKB-KW"/>
</dbReference>
<dbReference type="InterPro" id="IPR050266">
    <property type="entry name" value="AB_hydrolase_sf"/>
</dbReference>
<dbReference type="PANTHER" id="PTHR43798">
    <property type="entry name" value="MONOACYLGLYCEROL LIPASE"/>
    <property type="match status" value="1"/>
</dbReference>
<protein>
    <submittedName>
        <fullName evidence="2">Alpha/beta fold hydrolase</fullName>
    </submittedName>
</protein>
<evidence type="ECO:0000313" key="2">
    <source>
        <dbReference type="EMBL" id="GAA4550313.1"/>
    </source>
</evidence>
<sequence>MRPSELKQVVAGGWTTSYLEAGDPSAPDVVLLHDGAYGTTAELCWGAVAESLAHSYHVLAPDMLGWGGSDKVAFFDRSPYVSRLAQVTAFCRELDIQSAAFVGVSFGGSVLLRALVESPCPLPVSLAVALNATGGPFRLPGPLQALGDYSEPSEPAAARITALLVDDLGRLDDHIAARYRGSLIPGHWEAMAAASLRNPALPAASPPADFLAQLSAVKVPVVYIEGTKDQLLEPGWSDKMRAATPGSRALAAPFPHEPNIDMPADLTALLLDLLREHAS</sequence>
<dbReference type="InterPro" id="IPR000073">
    <property type="entry name" value="AB_hydrolase_1"/>
</dbReference>
<accession>A0ABP8RUW7</accession>
<name>A0ABP8RUW7_9PSEU</name>
<keyword evidence="3" id="KW-1185">Reference proteome</keyword>
<comment type="caution">
    <text evidence="2">The sequence shown here is derived from an EMBL/GenBank/DDBJ whole genome shotgun (WGS) entry which is preliminary data.</text>
</comment>
<dbReference type="PANTHER" id="PTHR43798:SF33">
    <property type="entry name" value="HYDROLASE, PUTATIVE (AFU_ORTHOLOGUE AFUA_2G14860)-RELATED"/>
    <property type="match status" value="1"/>
</dbReference>
<dbReference type="Gene3D" id="3.40.50.1820">
    <property type="entry name" value="alpha/beta hydrolase"/>
    <property type="match status" value="1"/>
</dbReference>
<dbReference type="PRINTS" id="PR00111">
    <property type="entry name" value="ABHYDROLASE"/>
</dbReference>
<evidence type="ECO:0000313" key="3">
    <source>
        <dbReference type="Proteomes" id="UP001501598"/>
    </source>
</evidence>
<gene>
    <name evidence="2" type="ORF">GCM10023175_40170</name>
</gene>
<reference evidence="3" key="1">
    <citation type="journal article" date="2019" name="Int. J. Syst. Evol. Microbiol.">
        <title>The Global Catalogue of Microorganisms (GCM) 10K type strain sequencing project: providing services to taxonomists for standard genome sequencing and annotation.</title>
        <authorList>
            <consortium name="The Broad Institute Genomics Platform"/>
            <consortium name="The Broad Institute Genome Sequencing Center for Infectious Disease"/>
            <person name="Wu L."/>
            <person name="Ma J."/>
        </authorList>
    </citation>
    <scope>NUCLEOTIDE SEQUENCE [LARGE SCALE GENOMIC DNA]</scope>
    <source>
        <strain evidence="3">JCM 17906</strain>
    </source>
</reference>
<dbReference type="SUPFAM" id="SSF53474">
    <property type="entry name" value="alpha/beta-Hydrolases"/>
    <property type="match status" value="1"/>
</dbReference>
<evidence type="ECO:0000259" key="1">
    <source>
        <dbReference type="Pfam" id="PF12697"/>
    </source>
</evidence>
<dbReference type="RefSeq" id="WP_345420641.1">
    <property type="nucleotide sequence ID" value="NZ_BAABGT010000056.1"/>
</dbReference>